<keyword evidence="4" id="KW-0808">Transferase</keyword>
<feature type="domain" description="PTS EIIA type-1" evidence="8">
    <location>
        <begin position="198"/>
        <end position="304"/>
    </location>
</feature>
<comment type="subcellular location">
    <subcellularLocation>
        <location evidence="1">Cytoplasm</location>
    </subcellularLocation>
</comment>
<feature type="transmembrane region" description="Helical" evidence="7">
    <location>
        <begin position="12"/>
        <end position="36"/>
    </location>
</feature>
<keyword evidence="7" id="KW-1133">Transmembrane helix</keyword>
<sequence length="334" mass="37419">MSFQSTNIWARGAAMTWDILFIIVLFAAFMVLLSCIKWTIKLFKKDAELPFEKSKLTIAFFIGSIVAILAMTIGEMLWRYNAFYGVSSFYVAYWWHYLIFTIFTYIVVLIIWIFKARFLKLFPGYKQEIVDFKEGTVAFGKGVANGVKNTPQFFAKKANSFKTKKQERDFQKQSKKNEPDELVAPIGGKLIELAKVDDPAFSQGLLGKGIAILPKAEKVTFSAPVSGKITTIFPTNHAYGIETPSGTSILVHIGIDTVKLDGKHFESLVKQGDFVKSGQDIIKADLAEISKLEYNITTMIVCTPETKGELQLESKAKTIAKNIKYGTVTLPVEE</sequence>
<evidence type="ECO:0000256" key="5">
    <source>
        <dbReference type="ARBA" id="ARBA00022683"/>
    </source>
</evidence>
<gene>
    <name evidence="9" type="ORF">C4B25_00660</name>
</gene>
<dbReference type="InterPro" id="IPR050890">
    <property type="entry name" value="PTS_EIIA_component"/>
</dbReference>
<dbReference type="SUPFAM" id="SSF51261">
    <property type="entry name" value="Duplicated hybrid motif"/>
    <property type="match status" value="1"/>
</dbReference>
<dbReference type="GO" id="GO:0005737">
    <property type="term" value="C:cytoplasm"/>
    <property type="evidence" value="ECO:0007669"/>
    <property type="project" value="UniProtKB-SubCell"/>
</dbReference>
<proteinExistence type="predicted"/>
<keyword evidence="6" id="KW-0418">Kinase</keyword>
<dbReference type="PANTHER" id="PTHR45008:SF1">
    <property type="entry name" value="PTS SYSTEM GLUCOSE-SPECIFIC EIIA COMPONENT"/>
    <property type="match status" value="1"/>
</dbReference>
<evidence type="ECO:0000256" key="3">
    <source>
        <dbReference type="ARBA" id="ARBA00022597"/>
    </source>
</evidence>
<dbReference type="PROSITE" id="PS51093">
    <property type="entry name" value="PTS_EIIA_TYPE_1"/>
    <property type="match status" value="1"/>
</dbReference>
<dbReference type="EMBL" id="PSZP01000003">
    <property type="protein sequence ID" value="TCG11815.1"/>
    <property type="molecule type" value="Genomic_DNA"/>
</dbReference>
<dbReference type="GO" id="GO:0009401">
    <property type="term" value="P:phosphoenolpyruvate-dependent sugar phosphotransferase system"/>
    <property type="evidence" value="ECO:0007669"/>
    <property type="project" value="UniProtKB-KW"/>
</dbReference>
<keyword evidence="3" id="KW-0762">Sugar transport</keyword>
<dbReference type="AlphaFoldDB" id="A0A4R0XXQ2"/>
<keyword evidence="7" id="KW-0472">Membrane</keyword>
<keyword evidence="5" id="KW-0598">Phosphotransferase system</keyword>
<evidence type="ECO:0000256" key="2">
    <source>
        <dbReference type="ARBA" id="ARBA00022448"/>
    </source>
</evidence>
<protein>
    <recommendedName>
        <fullName evidence="8">PTS EIIA type-1 domain-containing protein</fullName>
    </recommendedName>
</protein>
<keyword evidence="10" id="KW-1185">Reference proteome</keyword>
<dbReference type="PROSITE" id="PS00371">
    <property type="entry name" value="PTS_EIIA_TYPE_1_HIS"/>
    <property type="match status" value="1"/>
</dbReference>
<dbReference type="Proteomes" id="UP000291072">
    <property type="component" value="Unassembled WGS sequence"/>
</dbReference>
<evidence type="ECO:0000313" key="10">
    <source>
        <dbReference type="Proteomes" id="UP000291072"/>
    </source>
</evidence>
<evidence type="ECO:0000256" key="1">
    <source>
        <dbReference type="ARBA" id="ARBA00004496"/>
    </source>
</evidence>
<organism evidence="9 10">
    <name type="scientific">Mycoplasma todarodis</name>
    <dbReference type="NCBI Taxonomy" id="1937191"/>
    <lineage>
        <taxon>Bacteria</taxon>
        <taxon>Bacillati</taxon>
        <taxon>Mycoplasmatota</taxon>
        <taxon>Mollicutes</taxon>
        <taxon>Mycoplasmataceae</taxon>
        <taxon>Mycoplasma</taxon>
    </lineage>
</organism>
<feature type="transmembrane region" description="Helical" evidence="7">
    <location>
        <begin position="56"/>
        <end position="74"/>
    </location>
</feature>
<comment type="caution">
    <text evidence="9">The sequence shown here is derived from an EMBL/GenBank/DDBJ whole genome shotgun (WGS) entry which is preliminary data.</text>
</comment>
<evidence type="ECO:0000256" key="7">
    <source>
        <dbReference type="SAM" id="Phobius"/>
    </source>
</evidence>
<dbReference type="FunFam" id="2.70.70.10:FF:000001">
    <property type="entry name" value="PTS system glucose-specific IIA component"/>
    <property type="match status" value="1"/>
</dbReference>
<accession>A0A4R0XXQ2</accession>
<name>A0A4R0XXQ2_9MOLU</name>
<dbReference type="Pfam" id="PF00358">
    <property type="entry name" value="PTS_EIIA_1"/>
    <property type="match status" value="1"/>
</dbReference>
<keyword evidence="7" id="KW-0812">Transmembrane</keyword>
<dbReference type="GO" id="GO:0016301">
    <property type="term" value="F:kinase activity"/>
    <property type="evidence" value="ECO:0007669"/>
    <property type="project" value="UniProtKB-KW"/>
</dbReference>
<evidence type="ECO:0000256" key="6">
    <source>
        <dbReference type="ARBA" id="ARBA00022777"/>
    </source>
</evidence>
<dbReference type="InterPro" id="IPR001127">
    <property type="entry name" value="PTS_EIIA_1_perm"/>
</dbReference>
<dbReference type="NCBIfam" id="TIGR00830">
    <property type="entry name" value="PTBA"/>
    <property type="match status" value="1"/>
</dbReference>
<evidence type="ECO:0000256" key="4">
    <source>
        <dbReference type="ARBA" id="ARBA00022679"/>
    </source>
</evidence>
<dbReference type="Gene3D" id="2.70.70.10">
    <property type="entry name" value="Glucose Permease (Domain IIA)"/>
    <property type="match status" value="1"/>
</dbReference>
<feature type="transmembrane region" description="Helical" evidence="7">
    <location>
        <begin position="94"/>
        <end position="114"/>
    </location>
</feature>
<dbReference type="InterPro" id="IPR011055">
    <property type="entry name" value="Dup_hybrid_motif"/>
</dbReference>
<keyword evidence="2" id="KW-0813">Transport</keyword>
<dbReference type="OrthoDB" id="92465at2"/>
<dbReference type="PANTHER" id="PTHR45008">
    <property type="entry name" value="PTS SYSTEM GLUCOSE-SPECIFIC EIIA COMPONENT"/>
    <property type="match status" value="1"/>
</dbReference>
<evidence type="ECO:0000259" key="8">
    <source>
        <dbReference type="PROSITE" id="PS51093"/>
    </source>
</evidence>
<reference evidence="9 10" key="1">
    <citation type="submission" date="2018-02" db="EMBL/GenBank/DDBJ databases">
        <title>Mycoplasma marinum and Mycoplasma todarodis sp. nov., moderately halophilic and psychrotolerant mycoplasmas isolated from cephalopods.</title>
        <authorList>
            <person name="Viver T."/>
        </authorList>
    </citation>
    <scope>NUCLEOTIDE SEQUENCE [LARGE SCALE GENOMIC DNA]</scope>
    <source>
        <strain evidence="9 10">5H</strain>
    </source>
</reference>
<dbReference type="RefSeq" id="WP_131613136.1">
    <property type="nucleotide sequence ID" value="NZ_PSZP01000003.1"/>
</dbReference>
<evidence type="ECO:0000313" key="9">
    <source>
        <dbReference type="EMBL" id="TCG11815.1"/>
    </source>
</evidence>